<dbReference type="EMBL" id="JBBNAF010000014">
    <property type="protein sequence ID" value="KAK9084534.1"/>
    <property type="molecule type" value="Genomic_DNA"/>
</dbReference>
<keyword evidence="2" id="KW-1185">Reference proteome</keyword>
<proteinExistence type="predicted"/>
<comment type="caution">
    <text evidence="1">The sequence shown here is derived from an EMBL/GenBank/DDBJ whole genome shotgun (WGS) entry which is preliminary data.</text>
</comment>
<reference evidence="1 2" key="1">
    <citation type="submission" date="2024-01" db="EMBL/GenBank/DDBJ databases">
        <title>Genome assemblies of Stephania.</title>
        <authorList>
            <person name="Yang L."/>
        </authorList>
    </citation>
    <scope>NUCLEOTIDE SEQUENCE [LARGE SCALE GENOMIC DNA]</scope>
    <source>
        <strain evidence="1">YNDBR</strain>
        <tissue evidence="1">Leaf</tissue>
    </source>
</reference>
<dbReference type="AlphaFoldDB" id="A0AAP0E8E8"/>
<evidence type="ECO:0000313" key="1">
    <source>
        <dbReference type="EMBL" id="KAK9084534.1"/>
    </source>
</evidence>
<name>A0AAP0E8E8_9MAGN</name>
<protein>
    <submittedName>
        <fullName evidence="1">Uncharacterized protein</fullName>
    </submittedName>
</protein>
<evidence type="ECO:0000313" key="2">
    <source>
        <dbReference type="Proteomes" id="UP001420932"/>
    </source>
</evidence>
<dbReference type="Proteomes" id="UP001420932">
    <property type="component" value="Unassembled WGS sequence"/>
</dbReference>
<gene>
    <name evidence="1" type="ORF">Syun_031550</name>
</gene>
<organism evidence="1 2">
    <name type="scientific">Stephania yunnanensis</name>
    <dbReference type="NCBI Taxonomy" id="152371"/>
    <lineage>
        <taxon>Eukaryota</taxon>
        <taxon>Viridiplantae</taxon>
        <taxon>Streptophyta</taxon>
        <taxon>Embryophyta</taxon>
        <taxon>Tracheophyta</taxon>
        <taxon>Spermatophyta</taxon>
        <taxon>Magnoliopsida</taxon>
        <taxon>Ranunculales</taxon>
        <taxon>Menispermaceae</taxon>
        <taxon>Menispermoideae</taxon>
        <taxon>Cissampelideae</taxon>
        <taxon>Stephania</taxon>
    </lineage>
</organism>
<sequence>MIKSLKKLKIWARKKKRQKKSQATLESVPPHPLTTTHCCSCSLAAQPSAPPLPPWLDEQTSYYTAPTWTSTSGSGSSRVLVSYSSSYDDEHSKPVQDHAHFSYSEIASPPPLPAAAPSYQQYTVETPVYSSLPSVPHHTPREELYAGFFGCVITLGTTLIRCFCPCF</sequence>
<accession>A0AAP0E8E8</accession>